<dbReference type="Gene3D" id="1.20.1050.10">
    <property type="match status" value="1"/>
</dbReference>
<dbReference type="Pfam" id="PF02798">
    <property type="entry name" value="GST_N"/>
    <property type="match status" value="1"/>
</dbReference>
<proteinExistence type="predicted"/>
<dbReference type="AlphaFoldDB" id="A0A1V9ZXN5"/>
<accession>A0A1V9ZXN5</accession>
<evidence type="ECO:0000259" key="1">
    <source>
        <dbReference type="PROSITE" id="PS50404"/>
    </source>
</evidence>
<feature type="domain" description="GST N-terminal" evidence="1">
    <location>
        <begin position="4"/>
        <end position="81"/>
    </location>
</feature>
<comment type="caution">
    <text evidence="2">The sequence shown here is derived from an EMBL/GenBank/DDBJ whole genome shotgun (WGS) entry which is preliminary data.</text>
</comment>
<dbReference type="GO" id="GO:0004364">
    <property type="term" value="F:glutathione transferase activity"/>
    <property type="evidence" value="ECO:0007669"/>
    <property type="project" value="TreeGrafter"/>
</dbReference>
<organism evidence="2 3">
    <name type="scientific">Thraustotheca clavata</name>
    <dbReference type="NCBI Taxonomy" id="74557"/>
    <lineage>
        <taxon>Eukaryota</taxon>
        <taxon>Sar</taxon>
        <taxon>Stramenopiles</taxon>
        <taxon>Oomycota</taxon>
        <taxon>Saprolegniomycetes</taxon>
        <taxon>Saprolegniales</taxon>
        <taxon>Achlyaceae</taxon>
        <taxon>Thraustotheca</taxon>
    </lineage>
</organism>
<evidence type="ECO:0000313" key="2">
    <source>
        <dbReference type="EMBL" id="OQS02778.1"/>
    </source>
</evidence>
<protein>
    <submittedName>
        <fullName evidence="2">Glutathione S-transferase</fullName>
    </submittedName>
</protein>
<dbReference type="PROSITE" id="PS50404">
    <property type="entry name" value="GST_NTER"/>
    <property type="match status" value="1"/>
</dbReference>
<dbReference type="PANTHER" id="PTHR11571">
    <property type="entry name" value="GLUTATHIONE S-TRANSFERASE"/>
    <property type="match status" value="1"/>
</dbReference>
<reference evidence="2 3" key="1">
    <citation type="journal article" date="2014" name="Genome Biol. Evol.">
        <title>The secreted proteins of Achlya hypogyna and Thraustotheca clavata identify the ancestral oomycete secretome and reveal gene acquisitions by horizontal gene transfer.</title>
        <authorList>
            <person name="Misner I."/>
            <person name="Blouin N."/>
            <person name="Leonard G."/>
            <person name="Richards T.A."/>
            <person name="Lane C.E."/>
        </authorList>
    </citation>
    <scope>NUCLEOTIDE SEQUENCE [LARGE SCALE GENOMIC DNA]</scope>
    <source>
        <strain evidence="2 3">ATCC 34112</strain>
    </source>
</reference>
<dbReference type="FunFam" id="3.40.30.10:FF:000608">
    <property type="entry name" value="Glutathione S-Transferase"/>
    <property type="match status" value="1"/>
</dbReference>
<sequence>MSFPTLKLSYFDLAARAELTRLALYIAGIPFEDERLTREEFAVRKPTLPFKQAPTLTIDGEVFAQSHAMARYAGRLGGLYPSDPLAAYRVDEVIASSDDL</sequence>
<keyword evidence="3" id="KW-1185">Reference proteome</keyword>
<dbReference type="InterPro" id="IPR050213">
    <property type="entry name" value="GST_superfamily"/>
</dbReference>
<dbReference type="GO" id="GO:0006749">
    <property type="term" value="P:glutathione metabolic process"/>
    <property type="evidence" value="ECO:0007669"/>
    <property type="project" value="TreeGrafter"/>
</dbReference>
<dbReference type="CDD" id="cd03039">
    <property type="entry name" value="GST_N_Sigma_like"/>
    <property type="match status" value="1"/>
</dbReference>
<dbReference type="PANTHER" id="PTHR11571:SF252">
    <property type="entry name" value="GLUTATHIONE S-TRANSFERASE"/>
    <property type="match status" value="1"/>
</dbReference>
<dbReference type="EMBL" id="JNBS01001078">
    <property type="protein sequence ID" value="OQS02778.1"/>
    <property type="molecule type" value="Genomic_DNA"/>
</dbReference>
<gene>
    <name evidence="2" type="ORF">THRCLA_21329</name>
</gene>
<dbReference type="InterPro" id="IPR036249">
    <property type="entry name" value="Thioredoxin-like_sf"/>
</dbReference>
<dbReference type="InterPro" id="IPR004045">
    <property type="entry name" value="Glutathione_S-Trfase_N"/>
</dbReference>
<evidence type="ECO:0000313" key="3">
    <source>
        <dbReference type="Proteomes" id="UP000243217"/>
    </source>
</evidence>
<name>A0A1V9ZXN5_9STRA</name>
<dbReference type="STRING" id="74557.A0A1V9ZXN5"/>
<dbReference type="Proteomes" id="UP000243217">
    <property type="component" value="Unassembled WGS sequence"/>
</dbReference>
<dbReference type="OrthoDB" id="420389at2759"/>
<dbReference type="SUPFAM" id="SSF52833">
    <property type="entry name" value="Thioredoxin-like"/>
    <property type="match status" value="1"/>
</dbReference>
<feature type="non-terminal residue" evidence="2">
    <location>
        <position position="100"/>
    </location>
</feature>
<keyword evidence="2" id="KW-0808">Transferase</keyword>
<dbReference type="Gene3D" id="3.40.30.10">
    <property type="entry name" value="Glutaredoxin"/>
    <property type="match status" value="1"/>
</dbReference>